<dbReference type="Gene3D" id="1.10.260.40">
    <property type="entry name" value="lambda repressor-like DNA-binding domains"/>
    <property type="match status" value="1"/>
</dbReference>
<accession>A0A0P6Z592</accession>
<dbReference type="InterPro" id="IPR010982">
    <property type="entry name" value="Lambda_DNA-bd_dom_sf"/>
</dbReference>
<protein>
    <submittedName>
        <fullName evidence="2">Antirepressor</fullName>
    </submittedName>
</protein>
<dbReference type="CDD" id="cd00093">
    <property type="entry name" value="HTH_XRE"/>
    <property type="match status" value="1"/>
</dbReference>
<dbReference type="AlphaFoldDB" id="A0A0P6Z592"/>
<dbReference type="RefSeq" id="WP_016788512.1">
    <property type="nucleotide sequence ID" value="NZ_CAWMQV010000073.1"/>
</dbReference>
<evidence type="ECO:0000313" key="3">
    <source>
        <dbReference type="Proteomes" id="UP000235330"/>
    </source>
</evidence>
<evidence type="ECO:0000259" key="1">
    <source>
        <dbReference type="PROSITE" id="PS50943"/>
    </source>
</evidence>
<dbReference type="InterPro" id="IPR001387">
    <property type="entry name" value="Cro/C1-type_HTH"/>
</dbReference>
<sequence length="67" mass="7473">MSAIERSTEILGGQTSLAKLLGVSQSHVWNWINRKHQAPAKYIRAISEATRGEVSVKELLTDHEDTN</sequence>
<name>A0A0P6Z592_VIBSP</name>
<proteinExistence type="predicted"/>
<dbReference type="SUPFAM" id="SSF47413">
    <property type="entry name" value="lambda repressor-like DNA-binding domains"/>
    <property type="match status" value="1"/>
</dbReference>
<dbReference type="InterPro" id="IPR031856">
    <property type="entry name" value="YdaS_toxin-like"/>
</dbReference>
<dbReference type="Pfam" id="PF15943">
    <property type="entry name" value="YdaS_toxin"/>
    <property type="match status" value="1"/>
</dbReference>
<organism evidence="2 3">
    <name type="scientific">Vibrio splendidus</name>
    <dbReference type="NCBI Taxonomy" id="29497"/>
    <lineage>
        <taxon>Bacteria</taxon>
        <taxon>Pseudomonadati</taxon>
        <taxon>Pseudomonadota</taxon>
        <taxon>Gammaproteobacteria</taxon>
        <taxon>Vibrionales</taxon>
        <taxon>Vibrionaceae</taxon>
        <taxon>Vibrio</taxon>
    </lineage>
</organism>
<dbReference type="GO" id="GO:0003677">
    <property type="term" value="F:DNA binding"/>
    <property type="evidence" value="ECO:0007669"/>
    <property type="project" value="InterPro"/>
</dbReference>
<evidence type="ECO:0000313" key="2">
    <source>
        <dbReference type="EMBL" id="PMJ62288.1"/>
    </source>
</evidence>
<reference evidence="3" key="1">
    <citation type="submission" date="2016-07" db="EMBL/GenBank/DDBJ databases">
        <title>Nontailed viruses are major unrecognized killers of bacteria in the ocean.</title>
        <authorList>
            <person name="Kauffman K."/>
            <person name="Hussain F."/>
            <person name="Yang J."/>
            <person name="Arevalo P."/>
            <person name="Brown J."/>
            <person name="Cutler M."/>
            <person name="Kelly L."/>
            <person name="Polz M.F."/>
        </authorList>
    </citation>
    <scope>NUCLEOTIDE SEQUENCE [LARGE SCALE GENOMIC DNA]</scope>
    <source>
        <strain evidence="3">10N.261.55.E11</strain>
    </source>
</reference>
<dbReference type="EMBL" id="MCWU01000057">
    <property type="protein sequence ID" value="PMJ62288.1"/>
    <property type="molecule type" value="Genomic_DNA"/>
</dbReference>
<comment type="caution">
    <text evidence="2">The sequence shown here is derived from an EMBL/GenBank/DDBJ whole genome shotgun (WGS) entry which is preliminary data.</text>
</comment>
<dbReference type="Proteomes" id="UP000235330">
    <property type="component" value="Unassembled WGS sequence"/>
</dbReference>
<dbReference type="PROSITE" id="PS50943">
    <property type="entry name" value="HTH_CROC1"/>
    <property type="match status" value="1"/>
</dbReference>
<gene>
    <name evidence="2" type="ORF">BCU17_04945</name>
</gene>
<feature type="domain" description="HTH cro/C1-type" evidence="1">
    <location>
        <begin position="14"/>
        <end position="59"/>
    </location>
</feature>